<sequence>MSTPSATSAPLTLDRIRSEIAGIIHESPEDIGLDDSLVDWGLDSLRLLNLITAWNQTGLQLDMSELAGQLTLNAIWKVIRQRQAGA</sequence>
<gene>
    <name evidence="2" type="ORF">E6C76_10685</name>
</gene>
<dbReference type="Proteomes" id="UP000308430">
    <property type="component" value="Unassembled WGS sequence"/>
</dbReference>
<dbReference type="OrthoDB" id="2455700at2"/>
<evidence type="ECO:0000313" key="3">
    <source>
        <dbReference type="Proteomes" id="UP000308430"/>
    </source>
</evidence>
<dbReference type="RefSeq" id="WP_136348243.1">
    <property type="nucleotide sequence ID" value="NZ_SSOC01000004.1"/>
</dbReference>
<evidence type="ECO:0000259" key="1">
    <source>
        <dbReference type="PROSITE" id="PS50075"/>
    </source>
</evidence>
<dbReference type="InterPro" id="IPR036736">
    <property type="entry name" value="ACP-like_sf"/>
</dbReference>
<dbReference type="AlphaFoldDB" id="A0A4S4AWY1"/>
<reference evidence="2 3" key="1">
    <citation type="submission" date="2019-04" db="EMBL/GenBank/DDBJ databases">
        <title>Azoarcus nasutitermitis sp. nov. isolated from termite nest.</title>
        <authorList>
            <person name="Lin S.-Y."/>
            <person name="Hameed A."/>
            <person name="Hsu Y.-H."/>
            <person name="Young C.-C."/>
        </authorList>
    </citation>
    <scope>NUCLEOTIDE SEQUENCE [LARGE SCALE GENOMIC DNA]</scope>
    <source>
        <strain evidence="2 3">CC-YHH838</strain>
    </source>
</reference>
<comment type="caution">
    <text evidence="2">The sequence shown here is derived from an EMBL/GenBank/DDBJ whole genome shotgun (WGS) entry which is preliminary data.</text>
</comment>
<organism evidence="2 3">
    <name type="scientific">Pseudothauera nasutitermitis</name>
    <dbReference type="NCBI Taxonomy" id="2565930"/>
    <lineage>
        <taxon>Bacteria</taxon>
        <taxon>Pseudomonadati</taxon>
        <taxon>Pseudomonadota</taxon>
        <taxon>Betaproteobacteria</taxon>
        <taxon>Rhodocyclales</taxon>
        <taxon>Zoogloeaceae</taxon>
        <taxon>Pseudothauera</taxon>
    </lineage>
</organism>
<protein>
    <submittedName>
        <fullName evidence="2">Phosphopantetheine-binding protein</fullName>
    </submittedName>
</protein>
<accession>A0A4S4AWY1</accession>
<evidence type="ECO:0000313" key="2">
    <source>
        <dbReference type="EMBL" id="THF64524.1"/>
    </source>
</evidence>
<feature type="domain" description="Carrier" evidence="1">
    <location>
        <begin position="7"/>
        <end position="83"/>
    </location>
</feature>
<keyword evidence="3" id="KW-1185">Reference proteome</keyword>
<dbReference type="SUPFAM" id="SSF47336">
    <property type="entry name" value="ACP-like"/>
    <property type="match status" value="1"/>
</dbReference>
<dbReference type="PROSITE" id="PS50075">
    <property type="entry name" value="CARRIER"/>
    <property type="match status" value="1"/>
</dbReference>
<dbReference type="Gene3D" id="1.10.1200.10">
    <property type="entry name" value="ACP-like"/>
    <property type="match status" value="1"/>
</dbReference>
<dbReference type="EMBL" id="SSOC01000004">
    <property type="protein sequence ID" value="THF64524.1"/>
    <property type="molecule type" value="Genomic_DNA"/>
</dbReference>
<dbReference type="Pfam" id="PF00550">
    <property type="entry name" value="PP-binding"/>
    <property type="match status" value="1"/>
</dbReference>
<name>A0A4S4AWY1_9RHOO</name>
<dbReference type="InterPro" id="IPR009081">
    <property type="entry name" value="PP-bd_ACP"/>
</dbReference>
<proteinExistence type="predicted"/>